<keyword evidence="2" id="KW-0238">DNA-binding</keyword>
<keyword evidence="3" id="KW-0233">DNA recombination</keyword>
<organism evidence="5 6">
    <name type="scientific">Candidatus Brocadia sinica JPN1</name>
    <dbReference type="NCBI Taxonomy" id="1197129"/>
    <lineage>
        <taxon>Bacteria</taxon>
        <taxon>Pseudomonadati</taxon>
        <taxon>Planctomycetota</taxon>
        <taxon>Candidatus Brocadiia</taxon>
        <taxon>Candidatus Brocadiales</taxon>
        <taxon>Candidatus Brocadiaceae</taxon>
        <taxon>Candidatus Brocadia</taxon>
    </lineage>
</organism>
<evidence type="ECO:0000256" key="1">
    <source>
        <dbReference type="ARBA" id="ARBA00008857"/>
    </source>
</evidence>
<dbReference type="Proteomes" id="UP000032309">
    <property type="component" value="Unassembled WGS sequence"/>
</dbReference>
<dbReference type="PROSITE" id="PS51898">
    <property type="entry name" value="TYR_RECOMBINASE"/>
    <property type="match status" value="1"/>
</dbReference>
<evidence type="ECO:0000259" key="4">
    <source>
        <dbReference type="PROSITE" id="PS51898"/>
    </source>
</evidence>
<dbReference type="InterPro" id="IPR013762">
    <property type="entry name" value="Integrase-like_cat_sf"/>
</dbReference>
<name>A0ABQ0K1F1_9BACT</name>
<dbReference type="InterPro" id="IPR050090">
    <property type="entry name" value="Tyrosine_recombinase_XerCD"/>
</dbReference>
<dbReference type="InterPro" id="IPR011010">
    <property type="entry name" value="DNA_brk_join_enz"/>
</dbReference>
<evidence type="ECO:0000313" key="5">
    <source>
        <dbReference type="EMBL" id="GAN34869.1"/>
    </source>
</evidence>
<evidence type="ECO:0000256" key="2">
    <source>
        <dbReference type="ARBA" id="ARBA00023125"/>
    </source>
</evidence>
<gene>
    <name evidence="5" type="ORF">BROSI_A3413</name>
</gene>
<dbReference type="EMBL" id="BAFN01000001">
    <property type="protein sequence ID" value="GAN34869.1"/>
    <property type="molecule type" value="Genomic_DNA"/>
</dbReference>
<keyword evidence="6" id="KW-1185">Reference proteome</keyword>
<dbReference type="InterPro" id="IPR002104">
    <property type="entry name" value="Integrase_catalytic"/>
</dbReference>
<comment type="similarity">
    <text evidence="1">Belongs to the 'phage' integrase family.</text>
</comment>
<sequence length="225" mass="25828">MKSKRVSEFLTEDEISVILRAPDRRTLKGKRDYALLLLMFSTGLRKAEVCNLRVADVTTYRNQPVVDVMGKGDKYRRVALNRDVMEAVLEYQKAMKQRFTAENAEENNPLAPFDKGDNTPLTPLDRGEKYLFYTLGEHGNCEVRPLTHKAVDCLLRRVRKDALIAKRITPHTTRHTFATTLLDKGVDLKTVQELLGHSHIRTTEKYLHTSDEKKMDAIARLQFAL</sequence>
<dbReference type="Pfam" id="PF00589">
    <property type="entry name" value="Phage_integrase"/>
    <property type="match status" value="1"/>
</dbReference>
<comment type="caution">
    <text evidence="5">The sequence shown here is derived from an EMBL/GenBank/DDBJ whole genome shotgun (WGS) entry which is preliminary data.</text>
</comment>
<dbReference type="Gene3D" id="1.10.443.10">
    <property type="entry name" value="Intergrase catalytic core"/>
    <property type="match status" value="1"/>
</dbReference>
<dbReference type="PANTHER" id="PTHR30349">
    <property type="entry name" value="PHAGE INTEGRASE-RELATED"/>
    <property type="match status" value="1"/>
</dbReference>
<protein>
    <submittedName>
        <fullName evidence="5">Site-specific recombinase</fullName>
    </submittedName>
</protein>
<evidence type="ECO:0000313" key="6">
    <source>
        <dbReference type="Proteomes" id="UP000032309"/>
    </source>
</evidence>
<dbReference type="SUPFAM" id="SSF56349">
    <property type="entry name" value="DNA breaking-rejoining enzymes"/>
    <property type="match status" value="1"/>
</dbReference>
<proteinExistence type="inferred from homology"/>
<evidence type="ECO:0000256" key="3">
    <source>
        <dbReference type="ARBA" id="ARBA00023172"/>
    </source>
</evidence>
<accession>A0ABQ0K1F1</accession>
<dbReference type="RefSeq" id="WP_052564816.1">
    <property type="nucleotide sequence ID" value="NZ_BAFN01000001.1"/>
</dbReference>
<reference evidence="6" key="1">
    <citation type="journal article" date="2015" name="Genome Announc.">
        <title>Draft Genome Sequence of an Anaerobic Ammonium-Oxidizing Bacterium, "Candidatus Brocadia sinica".</title>
        <authorList>
            <person name="Oshiki M."/>
            <person name="Shinyako-Hata K."/>
            <person name="Satoh H."/>
            <person name="Okabe S."/>
        </authorList>
    </citation>
    <scope>NUCLEOTIDE SEQUENCE [LARGE SCALE GENOMIC DNA]</scope>
    <source>
        <strain evidence="6">JPN1</strain>
    </source>
</reference>
<feature type="domain" description="Tyr recombinase" evidence="4">
    <location>
        <begin position="5"/>
        <end position="220"/>
    </location>
</feature>
<dbReference type="PANTHER" id="PTHR30349:SF41">
    <property type="entry name" value="INTEGRASE_RECOMBINASE PROTEIN MJ0367-RELATED"/>
    <property type="match status" value="1"/>
</dbReference>